<gene>
    <name evidence="2" type="ORF">GWK47_043197</name>
</gene>
<evidence type="ECO:0000256" key="1">
    <source>
        <dbReference type="SAM" id="MobiDB-lite"/>
    </source>
</evidence>
<dbReference type="EMBL" id="JACEEZ010008588">
    <property type="protein sequence ID" value="KAG0723141.1"/>
    <property type="molecule type" value="Genomic_DNA"/>
</dbReference>
<proteinExistence type="predicted"/>
<evidence type="ECO:0000313" key="2">
    <source>
        <dbReference type="EMBL" id="KAG0723141.1"/>
    </source>
</evidence>
<keyword evidence="3" id="KW-1185">Reference proteome</keyword>
<accession>A0A8J4YGE9</accession>
<feature type="region of interest" description="Disordered" evidence="1">
    <location>
        <begin position="1"/>
        <end position="34"/>
    </location>
</feature>
<dbReference type="Proteomes" id="UP000770661">
    <property type="component" value="Unassembled WGS sequence"/>
</dbReference>
<evidence type="ECO:0000313" key="3">
    <source>
        <dbReference type="Proteomes" id="UP000770661"/>
    </source>
</evidence>
<organism evidence="2 3">
    <name type="scientific">Chionoecetes opilio</name>
    <name type="common">Atlantic snow crab</name>
    <name type="synonym">Cancer opilio</name>
    <dbReference type="NCBI Taxonomy" id="41210"/>
    <lineage>
        <taxon>Eukaryota</taxon>
        <taxon>Metazoa</taxon>
        <taxon>Ecdysozoa</taxon>
        <taxon>Arthropoda</taxon>
        <taxon>Crustacea</taxon>
        <taxon>Multicrustacea</taxon>
        <taxon>Malacostraca</taxon>
        <taxon>Eumalacostraca</taxon>
        <taxon>Eucarida</taxon>
        <taxon>Decapoda</taxon>
        <taxon>Pleocyemata</taxon>
        <taxon>Brachyura</taxon>
        <taxon>Eubrachyura</taxon>
        <taxon>Majoidea</taxon>
        <taxon>Majidae</taxon>
        <taxon>Chionoecetes</taxon>
    </lineage>
</organism>
<reference evidence="2" key="1">
    <citation type="submission" date="2020-07" db="EMBL/GenBank/DDBJ databases">
        <title>The High-quality genome of the commercially important snow crab, Chionoecetes opilio.</title>
        <authorList>
            <person name="Jeong J.-H."/>
            <person name="Ryu S."/>
        </authorList>
    </citation>
    <scope>NUCLEOTIDE SEQUENCE</scope>
    <source>
        <strain evidence="2">MADBK_172401_WGS</strain>
        <tissue evidence="2">Digestive gland</tissue>
    </source>
</reference>
<comment type="caution">
    <text evidence="2">The sequence shown here is derived from an EMBL/GenBank/DDBJ whole genome shotgun (WGS) entry which is preliminary data.</text>
</comment>
<dbReference type="AlphaFoldDB" id="A0A8J4YGE9"/>
<name>A0A8J4YGE9_CHIOP</name>
<protein>
    <submittedName>
        <fullName evidence="2">Uncharacterized protein</fullName>
    </submittedName>
</protein>
<sequence>MDELLSPPLAAERFCPPPRSPDRGHHCSSRRRGPSRPPLEHFLFIGRSRIPFTMFFGGLDWLPAEELSFAGLERGSGLALPPIKRTALSPPWRPGWPVRSGFRKGTRGGAAWQFRKPTNPLVGGILSRDDEVRAFLVEDGIIASFPYFELPSKLLSRTTSSGFPQKLSCPLCRHREHPEVPPYPPPTKTATLPPMTFPPLDWVTTFRPKRGPKRIQV</sequence>